<dbReference type="GO" id="GO:0008914">
    <property type="term" value="F:leucyl-tRNA--protein transferase activity"/>
    <property type="evidence" value="ECO:0007669"/>
    <property type="project" value="UniProtKB-EC"/>
</dbReference>
<keyword evidence="6" id="KW-1185">Reference proteome</keyword>
<dbReference type="Proteomes" id="UP001209681">
    <property type="component" value="Unassembled WGS sequence"/>
</dbReference>
<evidence type="ECO:0000256" key="4">
    <source>
        <dbReference type="HAMAP-Rule" id="MF_00688"/>
    </source>
</evidence>
<dbReference type="EC" id="2.3.2.6" evidence="4"/>
<reference evidence="5 6" key="1">
    <citation type="submission" date="2022-11" db="EMBL/GenBank/DDBJ databases">
        <title>Desulfobotulus tamanensis H1 sp. nov. - anaerobic, alkaliphilic, sulphate reducing bacterium isolated from terrestrial mud volcano.</title>
        <authorList>
            <person name="Frolova A."/>
            <person name="Merkel A.Y."/>
            <person name="Slobodkin A.I."/>
        </authorList>
    </citation>
    <scope>NUCLEOTIDE SEQUENCE [LARGE SCALE GENOMIC DNA]</scope>
    <source>
        <strain evidence="5 6">H1</strain>
    </source>
</reference>
<comment type="subcellular location">
    <subcellularLocation>
        <location evidence="4">Cytoplasm</location>
    </subcellularLocation>
</comment>
<dbReference type="HAMAP" id="MF_00688">
    <property type="entry name" value="Leu_Phe_trans"/>
    <property type="match status" value="1"/>
</dbReference>
<dbReference type="InterPro" id="IPR016181">
    <property type="entry name" value="Acyl_CoA_acyltransferase"/>
</dbReference>
<comment type="function">
    <text evidence="4">Functions in the N-end rule pathway of protein degradation where it conjugates Leu, Phe and, less efficiently, Met from aminoacyl-tRNAs to the N-termini of proteins containing an N-terminal arginine or lysine.</text>
</comment>
<dbReference type="InterPro" id="IPR004616">
    <property type="entry name" value="Leu/Phe-tRNA_Trfase"/>
</dbReference>
<comment type="caution">
    <text evidence="5">The sequence shown here is derived from an EMBL/GenBank/DDBJ whole genome shotgun (WGS) entry which is preliminary data.</text>
</comment>
<dbReference type="PANTHER" id="PTHR30098">
    <property type="entry name" value="LEUCYL/PHENYLALANYL-TRNA--PROTEIN TRANSFERASE"/>
    <property type="match status" value="1"/>
</dbReference>
<comment type="catalytic activity">
    <reaction evidence="4">
        <text>N-terminal L-arginyl-[protein] + L-leucyl-tRNA(Leu) = N-terminal L-leucyl-L-arginyl-[protein] + tRNA(Leu) + H(+)</text>
        <dbReference type="Rhea" id="RHEA:50416"/>
        <dbReference type="Rhea" id="RHEA-COMP:9613"/>
        <dbReference type="Rhea" id="RHEA-COMP:9622"/>
        <dbReference type="Rhea" id="RHEA-COMP:12672"/>
        <dbReference type="Rhea" id="RHEA-COMP:12673"/>
        <dbReference type="ChEBI" id="CHEBI:15378"/>
        <dbReference type="ChEBI" id="CHEBI:64719"/>
        <dbReference type="ChEBI" id="CHEBI:78442"/>
        <dbReference type="ChEBI" id="CHEBI:78494"/>
        <dbReference type="ChEBI" id="CHEBI:133044"/>
        <dbReference type="EC" id="2.3.2.6"/>
    </reaction>
</comment>
<dbReference type="EMBL" id="JAPFPW010000024">
    <property type="protein sequence ID" value="MCW7755204.1"/>
    <property type="molecule type" value="Genomic_DNA"/>
</dbReference>
<evidence type="ECO:0000256" key="1">
    <source>
        <dbReference type="ARBA" id="ARBA00022490"/>
    </source>
</evidence>
<dbReference type="PANTHER" id="PTHR30098:SF2">
    <property type="entry name" value="LEUCYL_PHENYLALANYL-TRNA--PROTEIN TRANSFERASE"/>
    <property type="match status" value="1"/>
</dbReference>
<keyword evidence="1 4" id="KW-0963">Cytoplasm</keyword>
<comment type="catalytic activity">
    <reaction evidence="4">
        <text>N-terminal L-lysyl-[protein] + L-leucyl-tRNA(Leu) = N-terminal L-leucyl-L-lysyl-[protein] + tRNA(Leu) + H(+)</text>
        <dbReference type="Rhea" id="RHEA:12340"/>
        <dbReference type="Rhea" id="RHEA-COMP:9613"/>
        <dbReference type="Rhea" id="RHEA-COMP:9622"/>
        <dbReference type="Rhea" id="RHEA-COMP:12670"/>
        <dbReference type="Rhea" id="RHEA-COMP:12671"/>
        <dbReference type="ChEBI" id="CHEBI:15378"/>
        <dbReference type="ChEBI" id="CHEBI:65249"/>
        <dbReference type="ChEBI" id="CHEBI:78442"/>
        <dbReference type="ChEBI" id="CHEBI:78494"/>
        <dbReference type="ChEBI" id="CHEBI:133043"/>
        <dbReference type="EC" id="2.3.2.6"/>
    </reaction>
</comment>
<dbReference type="SUPFAM" id="SSF55729">
    <property type="entry name" value="Acyl-CoA N-acyltransferases (Nat)"/>
    <property type="match status" value="1"/>
</dbReference>
<evidence type="ECO:0000313" key="5">
    <source>
        <dbReference type="EMBL" id="MCW7755204.1"/>
    </source>
</evidence>
<evidence type="ECO:0000256" key="2">
    <source>
        <dbReference type="ARBA" id="ARBA00022679"/>
    </source>
</evidence>
<protein>
    <recommendedName>
        <fullName evidence="4">Leucyl/phenylalanyl-tRNA--protein transferase</fullName>
        <ecNumber evidence="4">2.3.2.6</ecNumber>
    </recommendedName>
    <alternativeName>
        <fullName evidence="4">L/F-transferase</fullName>
    </alternativeName>
    <alternativeName>
        <fullName evidence="4">Leucyltransferase</fullName>
    </alternativeName>
    <alternativeName>
        <fullName evidence="4">Phenyalanyltransferase</fullName>
    </alternativeName>
</protein>
<gene>
    <name evidence="4 5" type="primary">aat</name>
    <name evidence="5" type="ORF">OOT00_14545</name>
</gene>
<keyword evidence="2 4" id="KW-0808">Transferase</keyword>
<comment type="similarity">
    <text evidence="4">Belongs to the L/F-transferase family.</text>
</comment>
<dbReference type="Pfam" id="PF03588">
    <property type="entry name" value="Leu_Phe_trans"/>
    <property type="match status" value="1"/>
</dbReference>
<comment type="catalytic activity">
    <reaction evidence="4">
        <text>L-phenylalanyl-tRNA(Phe) + an N-terminal L-alpha-aminoacyl-[protein] = an N-terminal L-phenylalanyl-L-alpha-aminoacyl-[protein] + tRNA(Phe)</text>
        <dbReference type="Rhea" id="RHEA:43632"/>
        <dbReference type="Rhea" id="RHEA-COMP:9668"/>
        <dbReference type="Rhea" id="RHEA-COMP:9699"/>
        <dbReference type="Rhea" id="RHEA-COMP:10636"/>
        <dbReference type="Rhea" id="RHEA-COMP:10637"/>
        <dbReference type="ChEBI" id="CHEBI:78442"/>
        <dbReference type="ChEBI" id="CHEBI:78531"/>
        <dbReference type="ChEBI" id="CHEBI:78597"/>
        <dbReference type="ChEBI" id="CHEBI:83561"/>
        <dbReference type="EC" id="2.3.2.6"/>
    </reaction>
</comment>
<dbReference type="Gene3D" id="3.30.70.3550">
    <property type="entry name" value="Leucyl/phenylalanyl-tRNA-protein transferase, N-terminal domain"/>
    <property type="match status" value="1"/>
</dbReference>
<organism evidence="5 6">
    <name type="scientific">Desulfobotulus pelophilus</name>
    <dbReference type="NCBI Taxonomy" id="2823377"/>
    <lineage>
        <taxon>Bacteria</taxon>
        <taxon>Pseudomonadati</taxon>
        <taxon>Thermodesulfobacteriota</taxon>
        <taxon>Desulfobacteria</taxon>
        <taxon>Desulfobacterales</taxon>
        <taxon>Desulfobacteraceae</taxon>
        <taxon>Desulfobotulus</taxon>
    </lineage>
</organism>
<name>A0ABT3NCL2_9BACT</name>
<sequence>MPVFQLGSSTTFPPAVFADQTGLLAIGGDLSIERLLSAYAEGIFPWYSEGDPILWWSPDPRLVLIPASLHISKSLRKRIRKQDFYVTMDESFTGVLEACAETRREKGEETWIMPEMMEAYQGLHDAGYAHSVEVRGDEGELRGGLYGVSLGRIFFGESMFTKTPDASKIALAALAGQLHIWNFDLIDCQMETRHLISMGAARMGRRHFLSVLKKSLQHGTCKGPWIMDALPMAPFFSKDLYG</sequence>
<keyword evidence="3 4" id="KW-0012">Acyltransferase</keyword>
<evidence type="ECO:0000256" key="3">
    <source>
        <dbReference type="ARBA" id="ARBA00023315"/>
    </source>
</evidence>
<proteinExistence type="inferred from homology"/>
<evidence type="ECO:0000313" key="6">
    <source>
        <dbReference type="Proteomes" id="UP001209681"/>
    </source>
</evidence>
<dbReference type="NCBIfam" id="TIGR00667">
    <property type="entry name" value="aat"/>
    <property type="match status" value="1"/>
</dbReference>
<dbReference type="InterPro" id="IPR042203">
    <property type="entry name" value="Leu/Phe-tRNA_Trfase_C"/>
</dbReference>
<accession>A0ABT3NCL2</accession>
<dbReference type="RefSeq" id="WP_265426128.1">
    <property type="nucleotide sequence ID" value="NZ_JAPFPW010000024.1"/>
</dbReference>
<dbReference type="InterPro" id="IPR042221">
    <property type="entry name" value="Leu/Phe-tRNA_Trfase_N"/>
</dbReference>
<dbReference type="Gene3D" id="3.40.630.70">
    <property type="entry name" value="Leucyl/phenylalanyl-tRNA-protein transferase, C-terminal domain"/>
    <property type="match status" value="1"/>
</dbReference>